<dbReference type="Proteomes" id="UP000052978">
    <property type="component" value="Unassembled WGS sequence"/>
</dbReference>
<keyword evidence="4" id="KW-1185">Reference proteome</keyword>
<feature type="domain" description="Serine-threonine/tyrosine-protein kinase catalytic" evidence="2">
    <location>
        <begin position="132"/>
        <end position="200"/>
    </location>
</feature>
<gene>
    <name evidence="3" type="ORF">D623_10005094</name>
</gene>
<evidence type="ECO:0000256" key="1">
    <source>
        <dbReference type="SAM" id="MobiDB-lite"/>
    </source>
</evidence>
<dbReference type="SUPFAM" id="SSF56112">
    <property type="entry name" value="Protein kinase-like (PK-like)"/>
    <property type="match status" value="1"/>
</dbReference>
<keyword evidence="3" id="KW-0418">Kinase</keyword>
<dbReference type="EMBL" id="KE164259">
    <property type="protein sequence ID" value="EPQ16451.1"/>
    <property type="molecule type" value="Genomic_DNA"/>
</dbReference>
<keyword evidence="3" id="KW-0808">Transferase</keyword>
<name>S7NGQ9_MYOBR</name>
<protein>
    <submittedName>
        <fullName evidence="3">Serine/threonine-protein kinase LMTK1</fullName>
    </submittedName>
</protein>
<dbReference type="GO" id="GO:0007420">
    <property type="term" value="P:brain development"/>
    <property type="evidence" value="ECO:0007669"/>
    <property type="project" value="TreeGrafter"/>
</dbReference>
<reference evidence="3 4" key="1">
    <citation type="journal article" date="2013" name="Nat. Commun.">
        <title>Genome analysis reveals insights into physiology and longevity of the Brandt's bat Myotis brandtii.</title>
        <authorList>
            <person name="Seim I."/>
            <person name="Fang X."/>
            <person name="Xiong Z."/>
            <person name="Lobanov A.V."/>
            <person name="Huang Z."/>
            <person name="Ma S."/>
            <person name="Feng Y."/>
            <person name="Turanov A.A."/>
            <person name="Zhu Y."/>
            <person name="Lenz T.L."/>
            <person name="Gerashchenko M.V."/>
            <person name="Fan D."/>
            <person name="Hee Yim S."/>
            <person name="Yao X."/>
            <person name="Jordan D."/>
            <person name="Xiong Y."/>
            <person name="Ma Y."/>
            <person name="Lyapunov A.N."/>
            <person name="Chen G."/>
            <person name="Kulakova O.I."/>
            <person name="Sun Y."/>
            <person name="Lee S.G."/>
            <person name="Bronson R.T."/>
            <person name="Moskalev A.A."/>
            <person name="Sunyaev S.R."/>
            <person name="Zhang G."/>
            <person name="Krogh A."/>
            <person name="Wang J."/>
            <person name="Gladyshev V.N."/>
        </authorList>
    </citation>
    <scope>NUCLEOTIDE SEQUENCE [LARGE SCALE GENOMIC DNA]</scope>
</reference>
<dbReference type="GO" id="GO:0004713">
    <property type="term" value="F:protein tyrosine kinase activity"/>
    <property type="evidence" value="ECO:0007669"/>
    <property type="project" value="TreeGrafter"/>
</dbReference>
<dbReference type="Gene3D" id="1.10.510.10">
    <property type="entry name" value="Transferase(Phosphotransferase) domain 1"/>
    <property type="match status" value="1"/>
</dbReference>
<proteinExistence type="predicted"/>
<evidence type="ECO:0000313" key="4">
    <source>
        <dbReference type="Proteomes" id="UP000052978"/>
    </source>
</evidence>
<dbReference type="PANTHER" id="PTHR24417:SF0">
    <property type="entry name" value="SERINE_THREONINE-PROTEIN KINASE LMTK1"/>
    <property type="match status" value="1"/>
</dbReference>
<dbReference type="PANTHER" id="PTHR24417">
    <property type="entry name" value="SERINE/THREONINE-PROTEIN KINASE LMTK1"/>
    <property type="match status" value="1"/>
</dbReference>
<accession>S7NGQ9</accession>
<feature type="region of interest" description="Disordered" evidence="1">
    <location>
        <begin position="1"/>
        <end position="34"/>
    </location>
</feature>
<feature type="compositionally biased region" description="Basic and acidic residues" evidence="1">
    <location>
        <begin position="1"/>
        <end position="20"/>
    </location>
</feature>
<dbReference type="AlphaFoldDB" id="S7NGQ9"/>
<organism evidence="3 4">
    <name type="scientific">Myotis brandtii</name>
    <name type="common">Brandt's bat</name>
    <dbReference type="NCBI Taxonomy" id="109478"/>
    <lineage>
        <taxon>Eukaryota</taxon>
        <taxon>Metazoa</taxon>
        <taxon>Chordata</taxon>
        <taxon>Craniata</taxon>
        <taxon>Vertebrata</taxon>
        <taxon>Euteleostomi</taxon>
        <taxon>Mammalia</taxon>
        <taxon>Eutheria</taxon>
        <taxon>Laurasiatheria</taxon>
        <taxon>Chiroptera</taxon>
        <taxon>Yangochiroptera</taxon>
        <taxon>Vespertilionidae</taxon>
        <taxon>Myotis</taxon>
    </lineage>
</organism>
<evidence type="ECO:0000259" key="2">
    <source>
        <dbReference type="Pfam" id="PF07714"/>
    </source>
</evidence>
<sequence length="200" mass="21712">MAKQPGRSESRLAAPRDEGWKGQQAGDPEEVGVQDEVRGVTAGHAALRARPVLHPPGPHGPRPHGNVCGRVPVDQKCPVLGRGRSGALGRGRWLPLGHPPCPSRGRARTQPPRWPEAPAGHSRLTPPSTPSDLALRNCLLTADLTVKIGDYGLSQGKYREDYFVTADQLWVPLRWIAPELVDEVHGNLLVVDQTKASNVW</sequence>
<dbReference type="InterPro" id="IPR001245">
    <property type="entry name" value="Ser-Thr/Tyr_kinase_cat_dom"/>
</dbReference>
<evidence type="ECO:0000313" key="3">
    <source>
        <dbReference type="EMBL" id="EPQ16451.1"/>
    </source>
</evidence>
<feature type="region of interest" description="Disordered" evidence="1">
    <location>
        <begin position="90"/>
        <end position="130"/>
    </location>
</feature>
<dbReference type="Pfam" id="PF07714">
    <property type="entry name" value="PK_Tyr_Ser-Thr"/>
    <property type="match status" value="1"/>
</dbReference>
<dbReference type="InterPro" id="IPR011009">
    <property type="entry name" value="Kinase-like_dom_sf"/>
</dbReference>